<dbReference type="GeneID" id="18912657"/>
<dbReference type="AlphaFoldDB" id="K5V1X9"/>
<feature type="compositionally biased region" description="Polar residues" evidence="1">
    <location>
        <begin position="177"/>
        <end position="191"/>
    </location>
</feature>
<evidence type="ECO:0000256" key="1">
    <source>
        <dbReference type="SAM" id="MobiDB-lite"/>
    </source>
</evidence>
<accession>K5V1X9</accession>
<dbReference type="EMBL" id="JH930471">
    <property type="protein sequence ID" value="EKM56516.1"/>
    <property type="molecule type" value="Genomic_DNA"/>
</dbReference>
<proteinExistence type="predicted"/>
<gene>
    <name evidence="2" type="ORF">PHACADRAFT_207738</name>
</gene>
<dbReference type="InParanoid" id="K5V1X9"/>
<reference evidence="2 3" key="1">
    <citation type="journal article" date="2012" name="BMC Genomics">
        <title>Comparative genomics of the white-rot fungi, Phanerochaete carnosa and P. chrysosporium, to elucidate the genetic basis of the distinct wood types they colonize.</title>
        <authorList>
            <person name="Suzuki H."/>
            <person name="MacDonald J."/>
            <person name="Syed K."/>
            <person name="Salamov A."/>
            <person name="Hori C."/>
            <person name="Aerts A."/>
            <person name="Henrissat B."/>
            <person name="Wiebenga A."/>
            <person name="vanKuyk P.A."/>
            <person name="Barry K."/>
            <person name="Lindquist E."/>
            <person name="LaButti K."/>
            <person name="Lapidus A."/>
            <person name="Lucas S."/>
            <person name="Coutinho P."/>
            <person name="Gong Y."/>
            <person name="Samejima M."/>
            <person name="Mahadevan R."/>
            <person name="Abou-Zaid M."/>
            <person name="de Vries R.P."/>
            <person name="Igarashi K."/>
            <person name="Yadav J.S."/>
            <person name="Grigoriev I.V."/>
            <person name="Master E.R."/>
        </authorList>
    </citation>
    <scope>NUCLEOTIDE SEQUENCE [LARGE SCALE GENOMIC DNA]</scope>
    <source>
        <strain evidence="2 3">HHB-10118-sp</strain>
    </source>
</reference>
<feature type="compositionally biased region" description="Basic and acidic residues" evidence="1">
    <location>
        <begin position="152"/>
        <end position="171"/>
    </location>
</feature>
<dbReference type="RefSeq" id="XP_007394362.1">
    <property type="nucleotide sequence ID" value="XM_007394300.1"/>
</dbReference>
<organism evidence="2 3">
    <name type="scientific">Phanerochaete carnosa (strain HHB-10118-sp)</name>
    <name type="common">White-rot fungus</name>
    <name type="synonym">Peniophora carnosa</name>
    <dbReference type="NCBI Taxonomy" id="650164"/>
    <lineage>
        <taxon>Eukaryota</taxon>
        <taxon>Fungi</taxon>
        <taxon>Dikarya</taxon>
        <taxon>Basidiomycota</taxon>
        <taxon>Agaricomycotina</taxon>
        <taxon>Agaricomycetes</taxon>
        <taxon>Polyporales</taxon>
        <taxon>Phanerochaetaceae</taxon>
        <taxon>Phanerochaete</taxon>
    </lineage>
</organism>
<dbReference type="OrthoDB" id="6333297at2759"/>
<feature type="compositionally biased region" description="Polar residues" evidence="1">
    <location>
        <begin position="133"/>
        <end position="151"/>
    </location>
</feature>
<feature type="compositionally biased region" description="Polar residues" evidence="1">
    <location>
        <begin position="231"/>
        <end position="241"/>
    </location>
</feature>
<protein>
    <submittedName>
        <fullName evidence="2">Uncharacterized protein</fullName>
    </submittedName>
</protein>
<sequence>MYFKHVAYAHSETYTRQHGSPLEATNTHISASPLQESHSRGSSSDNSFRASSPMSFCDLLDVPEKPDITQSAREISKPDVSGLQKGLVGSIAPAEPAVDIATSTCSAVDDTVGTSQQRGPPRQRSPSLDARVPSNTASAWFIVSPQSSTRSHSVERHPLSPERRPAEDSHLARAVSHQPTGDTVLSESNSPGAPRPVSVHNVNVAATEKISTQRVDRSRTSSFKPIHSSREGAQNSPILHV</sequence>
<dbReference type="KEGG" id="pco:PHACADRAFT_207738"/>
<feature type="region of interest" description="Disordered" evidence="1">
    <location>
        <begin position="110"/>
        <end position="241"/>
    </location>
</feature>
<evidence type="ECO:0000313" key="3">
    <source>
        <dbReference type="Proteomes" id="UP000008370"/>
    </source>
</evidence>
<dbReference type="HOGENOM" id="CLU_1152135_0_0_1"/>
<dbReference type="Proteomes" id="UP000008370">
    <property type="component" value="Unassembled WGS sequence"/>
</dbReference>
<name>K5V1X9_PHACS</name>
<evidence type="ECO:0000313" key="2">
    <source>
        <dbReference type="EMBL" id="EKM56516.1"/>
    </source>
</evidence>
<keyword evidence="3" id="KW-1185">Reference proteome</keyword>